<dbReference type="GeneID" id="56038641"/>
<protein>
    <submittedName>
        <fullName evidence="2">Uncharacterized protein</fullName>
    </submittedName>
</protein>
<dbReference type="OrthoDB" id="387627at2157"/>
<dbReference type="RefSeq" id="WP_179269408.1">
    <property type="nucleotide sequence ID" value="NZ_CP058579.1"/>
</dbReference>
<evidence type="ECO:0000313" key="3">
    <source>
        <dbReference type="Proteomes" id="UP000509626"/>
    </source>
</evidence>
<sequence length="403" mass="43578">MDAPDDELRDIATVHDLADVQDPGRIERVEQDGGTVRYRNILMLAPGVWGDAGSGRHIYYSPEGIENSADNWEASTVNLFHERDNEVTDVGDVDTDTVFVDEEGGLYGDIVLHMDNAASQFADDALQNALETDGREGLQGPSVELRGDEYRFNEEYGTHELVEGTFNGLGLVGLGVSPGPGSKDAAFAEQTQERAVALAGTDDPALLTLQDHDQTAMTRDEQIALLAEHGIDLDDDVDDDDVQALMDALELQDEDGEEEDNESESEDGEDGDGGEDGTEEEDDDEDVDINLEEVAGRVDDVAEQVQTNAERIEALAEATEALQQDDVDLAEMSESLSTLAESIDDMADAEAVADLESRLSDIEDEPEESTSLADVGGAEVTDSDEKYLVEMGPNATQKPAFTR</sequence>
<dbReference type="EMBL" id="CP058579">
    <property type="protein sequence ID" value="QLG62823.1"/>
    <property type="molecule type" value="Genomic_DNA"/>
</dbReference>
<name>A0A7D5QHD5_9EURY</name>
<gene>
    <name evidence="2" type="ORF">HUG12_14240</name>
</gene>
<dbReference type="AlphaFoldDB" id="A0A7D5QHD5"/>
<dbReference type="KEGG" id="halu:HUG12_14240"/>
<evidence type="ECO:0000313" key="2">
    <source>
        <dbReference type="EMBL" id="QLG62823.1"/>
    </source>
</evidence>
<feature type="region of interest" description="Disordered" evidence="1">
    <location>
        <begin position="361"/>
        <end position="403"/>
    </location>
</feature>
<dbReference type="Proteomes" id="UP000509626">
    <property type="component" value="Chromosome"/>
</dbReference>
<evidence type="ECO:0000256" key="1">
    <source>
        <dbReference type="SAM" id="MobiDB-lite"/>
    </source>
</evidence>
<feature type="compositionally biased region" description="Polar residues" evidence="1">
    <location>
        <begin position="394"/>
        <end position="403"/>
    </location>
</feature>
<feature type="region of interest" description="Disordered" evidence="1">
    <location>
        <begin position="249"/>
        <end position="286"/>
    </location>
</feature>
<organism evidence="2 3">
    <name type="scientific">Halorarum salinum</name>
    <dbReference type="NCBI Taxonomy" id="2743089"/>
    <lineage>
        <taxon>Archaea</taxon>
        <taxon>Methanobacteriati</taxon>
        <taxon>Methanobacteriota</taxon>
        <taxon>Stenosarchaea group</taxon>
        <taxon>Halobacteria</taxon>
        <taxon>Halobacteriales</taxon>
        <taxon>Haloferacaceae</taxon>
        <taxon>Halorarum</taxon>
    </lineage>
</organism>
<feature type="compositionally biased region" description="Acidic residues" evidence="1">
    <location>
        <begin position="250"/>
        <end position="286"/>
    </location>
</feature>
<keyword evidence="3" id="KW-1185">Reference proteome</keyword>
<proteinExistence type="predicted"/>
<reference evidence="2 3" key="1">
    <citation type="submission" date="2020-06" db="EMBL/GenBank/DDBJ databases">
        <title>NJ-3-1, isolated from saline soil.</title>
        <authorList>
            <person name="Cui H.L."/>
            <person name="Shi X."/>
        </authorList>
    </citation>
    <scope>NUCLEOTIDE SEQUENCE [LARGE SCALE GENOMIC DNA]</scope>
    <source>
        <strain evidence="2 3">NJ-3-1</strain>
    </source>
</reference>
<accession>A0A7D5QHD5</accession>